<dbReference type="GO" id="GO:0071973">
    <property type="term" value="P:bacterial-type flagellum-dependent cell motility"/>
    <property type="evidence" value="ECO:0007669"/>
    <property type="project" value="InterPro"/>
</dbReference>
<keyword evidence="10" id="KW-1006">Bacterial flagellum protein export</keyword>
<keyword evidence="4" id="KW-0813">Transport</keyword>
<comment type="similarity">
    <text evidence="2">Belongs to the FliJ family.</text>
</comment>
<dbReference type="GO" id="GO:0009288">
    <property type="term" value="C:bacterial-type flagellum"/>
    <property type="evidence" value="ECO:0007669"/>
    <property type="project" value="InterPro"/>
</dbReference>
<reference evidence="13" key="1">
    <citation type="submission" date="2016-10" db="EMBL/GenBank/DDBJ databases">
        <authorList>
            <person name="Varghese N."/>
            <person name="Submissions S."/>
        </authorList>
    </citation>
    <scope>NUCLEOTIDE SEQUENCE [LARGE SCALE GENOMIC DNA]</scope>
    <source>
        <strain evidence="13">DSM 23317</strain>
    </source>
</reference>
<evidence type="ECO:0000256" key="1">
    <source>
        <dbReference type="ARBA" id="ARBA00004413"/>
    </source>
</evidence>
<dbReference type="Pfam" id="PF02050">
    <property type="entry name" value="FliJ"/>
    <property type="match status" value="1"/>
</dbReference>
<organism evidence="12 13">
    <name type="scientific">Ferrimonas sediminum</name>
    <dbReference type="NCBI Taxonomy" id="718193"/>
    <lineage>
        <taxon>Bacteria</taxon>
        <taxon>Pseudomonadati</taxon>
        <taxon>Pseudomonadota</taxon>
        <taxon>Gammaproteobacteria</taxon>
        <taxon>Alteromonadales</taxon>
        <taxon>Ferrimonadaceae</taxon>
        <taxon>Ferrimonas</taxon>
    </lineage>
</organism>
<keyword evidence="8" id="KW-0653">Protein transport</keyword>
<accession>A0A1G8YV95</accession>
<dbReference type="GO" id="GO:0015031">
    <property type="term" value="P:protein transport"/>
    <property type="evidence" value="ECO:0007669"/>
    <property type="project" value="UniProtKB-KW"/>
</dbReference>
<dbReference type="GO" id="GO:0005886">
    <property type="term" value="C:plasma membrane"/>
    <property type="evidence" value="ECO:0007669"/>
    <property type="project" value="UniProtKB-SubCell"/>
</dbReference>
<protein>
    <recommendedName>
        <fullName evidence="3">Flagellar FliJ protein</fullName>
    </recommendedName>
</protein>
<dbReference type="Proteomes" id="UP000199527">
    <property type="component" value="Unassembled WGS sequence"/>
</dbReference>
<dbReference type="PANTHER" id="PTHR38786:SF1">
    <property type="entry name" value="FLAGELLAR FLIJ PROTEIN"/>
    <property type="match status" value="1"/>
</dbReference>
<keyword evidence="12" id="KW-0966">Cell projection</keyword>
<gene>
    <name evidence="12" type="ORF">SAMN04488540_11852</name>
</gene>
<dbReference type="InterPro" id="IPR053716">
    <property type="entry name" value="Flag_assembly_chemotaxis_eff"/>
</dbReference>
<keyword evidence="12" id="KW-0282">Flagellum</keyword>
<dbReference type="Gene3D" id="1.10.287.1700">
    <property type="match status" value="1"/>
</dbReference>
<keyword evidence="9" id="KW-0472">Membrane</keyword>
<dbReference type="NCBIfam" id="TIGR02473">
    <property type="entry name" value="flagell_FliJ"/>
    <property type="match status" value="1"/>
</dbReference>
<dbReference type="OrthoDB" id="7063004at2"/>
<evidence type="ECO:0000256" key="3">
    <source>
        <dbReference type="ARBA" id="ARBA00020392"/>
    </source>
</evidence>
<evidence type="ECO:0000256" key="10">
    <source>
        <dbReference type="ARBA" id="ARBA00023225"/>
    </source>
</evidence>
<dbReference type="GO" id="GO:0006935">
    <property type="term" value="P:chemotaxis"/>
    <property type="evidence" value="ECO:0007669"/>
    <property type="project" value="UniProtKB-KW"/>
</dbReference>
<evidence type="ECO:0000256" key="8">
    <source>
        <dbReference type="ARBA" id="ARBA00022927"/>
    </source>
</evidence>
<evidence type="ECO:0000256" key="9">
    <source>
        <dbReference type="ARBA" id="ARBA00023136"/>
    </source>
</evidence>
<sequence>MADPKQLAKVLELADKELEKAQLQLRSARSQADALREQLKQLQAYRFDYVKQADEKAGNLVAANHYQQYYHFIAKLDGAINDQHTQIHAADEAVVQFQQHWQLIQQKQKALALLIDKEHQRRAARAEKREQSELDEFAIQQYLRSRAQRMA</sequence>
<evidence type="ECO:0000256" key="11">
    <source>
        <dbReference type="SAM" id="Coils"/>
    </source>
</evidence>
<evidence type="ECO:0000256" key="5">
    <source>
        <dbReference type="ARBA" id="ARBA00022475"/>
    </source>
</evidence>
<proteinExistence type="inferred from homology"/>
<keyword evidence="5" id="KW-1003">Cell membrane</keyword>
<evidence type="ECO:0000313" key="13">
    <source>
        <dbReference type="Proteomes" id="UP000199527"/>
    </source>
</evidence>
<evidence type="ECO:0000313" key="12">
    <source>
        <dbReference type="EMBL" id="SDK06738.1"/>
    </source>
</evidence>
<feature type="coiled-coil region" evidence="11">
    <location>
        <begin position="11"/>
        <end position="45"/>
    </location>
</feature>
<evidence type="ECO:0000256" key="4">
    <source>
        <dbReference type="ARBA" id="ARBA00022448"/>
    </source>
</evidence>
<evidence type="ECO:0000256" key="6">
    <source>
        <dbReference type="ARBA" id="ARBA00022500"/>
    </source>
</evidence>
<evidence type="ECO:0000256" key="2">
    <source>
        <dbReference type="ARBA" id="ARBA00010004"/>
    </source>
</evidence>
<dbReference type="InterPro" id="IPR052570">
    <property type="entry name" value="FliJ"/>
</dbReference>
<dbReference type="RefSeq" id="WP_090367504.1">
    <property type="nucleotide sequence ID" value="NZ_FNEM01000018.1"/>
</dbReference>
<comment type="subcellular location">
    <subcellularLocation>
        <location evidence="1">Cell membrane</location>
        <topology evidence="1">Peripheral membrane protein</topology>
        <orientation evidence="1">Cytoplasmic side</orientation>
    </subcellularLocation>
</comment>
<evidence type="ECO:0000256" key="7">
    <source>
        <dbReference type="ARBA" id="ARBA00022795"/>
    </source>
</evidence>
<dbReference type="AlphaFoldDB" id="A0A1G8YV95"/>
<keyword evidence="11" id="KW-0175">Coiled coil</keyword>
<dbReference type="InterPro" id="IPR012823">
    <property type="entry name" value="Flagell_FliJ"/>
</dbReference>
<dbReference type="EMBL" id="FNEM01000018">
    <property type="protein sequence ID" value="SDK06738.1"/>
    <property type="molecule type" value="Genomic_DNA"/>
</dbReference>
<keyword evidence="13" id="KW-1185">Reference proteome</keyword>
<keyword evidence="12" id="KW-0969">Cilium</keyword>
<keyword evidence="6" id="KW-0145">Chemotaxis</keyword>
<dbReference type="PANTHER" id="PTHR38786">
    <property type="entry name" value="FLAGELLAR FLIJ PROTEIN"/>
    <property type="match status" value="1"/>
</dbReference>
<name>A0A1G8YV95_9GAMM</name>
<keyword evidence="7" id="KW-1005">Bacterial flagellum biogenesis</keyword>
<dbReference type="GO" id="GO:0044781">
    <property type="term" value="P:bacterial-type flagellum organization"/>
    <property type="evidence" value="ECO:0007669"/>
    <property type="project" value="UniProtKB-KW"/>
</dbReference>